<feature type="compositionally biased region" description="Low complexity" evidence="1">
    <location>
        <begin position="22"/>
        <end position="68"/>
    </location>
</feature>
<dbReference type="Proteomes" id="UP000750502">
    <property type="component" value="Unassembled WGS sequence"/>
</dbReference>
<evidence type="ECO:0000313" key="4">
    <source>
        <dbReference type="Proteomes" id="UP000750502"/>
    </source>
</evidence>
<proteinExistence type="predicted"/>
<feature type="chain" id="PRO_5040325027" evidence="2">
    <location>
        <begin position="22"/>
        <end position="199"/>
    </location>
</feature>
<comment type="caution">
    <text evidence="3">The sequence shown here is derived from an EMBL/GenBank/DDBJ whole genome shotgun (WGS) entry which is preliminary data.</text>
</comment>
<evidence type="ECO:0000256" key="1">
    <source>
        <dbReference type="SAM" id="MobiDB-lite"/>
    </source>
</evidence>
<reference evidence="3" key="2">
    <citation type="submission" date="2020-10" db="EMBL/GenBank/DDBJ databases">
        <authorList>
            <person name="Peck L.D."/>
            <person name="Nowell R.W."/>
            <person name="Flood J."/>
            <person name="Ryan M.J."/>
            <person name="Barraclough T.G."/>
        </authorList>
    </citation>
    <scope>NUCLEOTIDE SEQUENCE</scope>
    <source>
        <strain evidence="3">IMI 127659i</strain>
    </source>
</reference>
<organism evidence="3 4">
    <name type="scientific">Fusarium xylarioides</name>
    <dbReference type="NCBI Taxonomy" id="221167"/>
    <lineage>
        <taxon>Eukaryota</taxon>
        <taxon>Fungi</taxon>
        <taxon>Dikarya</taxon>
        <taxon>Ascomycota</taxon>
        <taxon>Pezizomycotina</taxon>
        <taxon>Sordariomycetes</taxon>
        <taxon>Hypocreomycetidae</taxon>
        <taxon>Hypocreales</taxon>
        <taxon>Nectriaceae</taxon>
        <taxon>Fusarium</taxon>
        <taxon>Fusarium fujikuroi species complex</taxon>
    </lineage>
</organism>
<evidence type="ECO:0000313" key="3">
    <source>
        <dbReference type="EMBL" id="KAG5766707.1"/>
    </source>
</evidence>
<keyword evidence="2" id="KW-0732">Signal</keyword>
<sequence length="199" mass="19854">MVSSQLLTGVLALLAANAVSAGPCKPSSSTIDTTTTVETTTTETSSATVSESSTESLTSLGSTETTDTNSLSTSAETSTVLGTSTTFLITTTEEPTSSAAASATTSAAAAVECTTNADCDGATPFCDAGTCVATDPNAECSTNAECTALYGGDAPFCSAAGNCIGCRGDGDCYGETPYCDDNFCNDYIGLVGGGFKMRR</sequence>
<dbReference type="AlphaFoldDB" id="A0A9P7I0L3"/>
<dbReference type="OrthoDB" id="5104637at2759"/>
<protein>
    <submittedName>
        <fullName evidence="3">Uncharacterized protein</fullName>
    </submittedName>
</protein>
<name>A0A9P7I0L3_9HYPO</name>
<gene>
    <name evidence="3" type="ORF">H9Q72_005240</name>
</gene>
<accession>A0A9P7I0L3</accession>
<feature type="region of interest" description="Disordered" evidence="1">
    <location>
        <begin position="22"/>
        <end position="76"/>
    </location>
</feature>
<reference evidence="3" key="1">
    <citation type="journal article" date="2020" name="bioRxiv">
        <title>Historical genomics reveals the evolutionary mechanisms behind multiple outbreaks of the host-specific coffee wilt pathogen Fusarium xylarioides.</title>
        <authorList>
            <person name="Peck D."/>
            <person name="Nowell R.W."/>
            <person name="Flood J."/>
            <person name="Ryan M.J."/>
            <person name="Barraclough T.G."/>
        </authorList>
    </citation>
    <scope>NUCLEOTIDE SEQUENCE</scope>
    <source>
        <strain evidence="3">IMI 127659i</strain>
    </source>
</reference>
<keyword evidence="4" id="KW-1185">Reference proteome</keyword>
<dbReference type="EMBL" id="JADFTT010000146">
    <property type="protein sequence ID" value="KAG5766707.1"/>
    <property type="molecule type" value="Genomic_DNA"/>
</dbReference>
<feature type="signal peptide" evidence="2">
    <location>
        <begin position="1"/>
        <end position="21"/>
    </location>
</feature>
<evidence type="ECO:0000256" key="2">
    <source>
        <dbReference type="SAM" id="SignalP"/>
    </source>
</evidence>